<gene>
    <name evidence="1" type="ORF">ACFFTR_40035</name>
</gene>
<keyword evidence="2" id="KW-1185">Reference proteome</keyword>
<dbReference type="RefSeq" id="WP_380030651.1">
    <property type="nucleotide sequence ID" value="NZ_CP061913.1"/>
</dbReference>
<organism evidence="1 2">
    <name type="scientific">Dactylosporangium vinaceum</name>
    <dbReference type="NCBI Taxonomy" id="53362"/>
    <lineage>
        <taxon>Bacteria</taxon>
        <taxon>Bacillati</taxon>
        <taxon>Actinomycetota</taxon>
        <taxon>Actinomycetes</taxon>
        <taxon>Micromonosporales</taxon>
        <taxon>Micromonosporaceae</taxon>
        <taxon>Dactylosporangium</taxon>
    </lineage>
</organism>
<dbReference type="SUPFAM" id="SSF160104">
    <property type="entry name" value="Acetoacetate decarboxylase-like"/>
    <property type="match status" value="1"/>
</dbReference>
<dbReference type="Proteomes" id="UP001589608">
    <property type="component" value="Unassembled WGS sequence"/>
</dbReference>
<proteinExistence type="predicted"/>
<dbReference type="PANTHER" id="PTHR39186:SF1">
    <property type="entry name" value="DUF2071 DOMAIN-CONTAINING PROTEIN"/>
    <property type="match status" value="1"/>
</dbReference>
<dbReference type="Pfam" id="PF09844">
    <property type="entry name" value="DUF2071"/>
    <property type="match status" value="1"/>
</dbReference>
<dbReference type="InterPro" id="IPR023375">
    <property type="entry name" value="ADC_dom_sf"/>
</dbReference>
<dbReference type="InterPro" id="IPR018644">
    <property type="entry name" value="DUF2071"/>
</dbReference>
<protein>
    <submittedName>
        <fullName evidence="1">YqjF family protein</fullName>
    </submittedName>
</protein>
<sequence>MRIEDVTPETLRPVRRSMLVQRWHDLAFLHWAVPPETVAPFLPTGAVPDTLGGVTYIGLIGFRMVGLGLFRGPGLPYLGTFCETNVRLYSVDGSGRRAVVFLSLEAERLPAVLTAQVSLRLPYKWARMRMRKDGDVVSYTSRRRWPGPRPAGNAMAVRIGAPIAEPTPLEHFVTARWGLHTRAWGRTLHLPNEHPRWPLYRADLLDLDDTLILAAGLPAPVGPPDSVLYSPGVPVRFGTPDIVAPRTTTA</sequence>
<comment type="caution">
    <text evidence="1">The sequence shown here is derived from an EMBL/GenBank/DDBJ whole genome shotgun (WGS) entry which is preliminary data.</text>
</comment>
<evidence type="ECO:0000313" key="1">
    <source>
        <dbReference type="EMBL" id="MFB9449303.1"/>
    </source>
</evidence>
<dbReference type="EMBL" id="JBHMCA010000065">
    <property type="protein sequence ID" value="MFB9449303.1"/>
    <property type="molecule type" value="Genomic_DNA"/>
</dbReference>
<accession>A0ABV5MKB2</accession>
<dbReference type="PANTHER" id="PTHR39186">
    <property type="entry name" value="DUF2071 FAMILY PROTEIN"/>
    <property type="match status" value="1"/>
</dbReference>
<evidence type="ECO:0000313" key="2">
    <source>
        <dbReference type="Proteomes" id="UP001589608"/>
    </source>
</evidence>
<reference evidence="1 2" key="1">
    <citation type="submission" date="2024-09" db="EMBL/GenBank/DDBJ databases">
        <authorList>
            <person name="Sun Q."/>
            <person name="Mori K."/>
        </authorList>
    </citation>
    <scope>NUCLEOTIDE SEQUENCE [LARGE SCALE GENOMIC DNA]</scope>
    <source>
        <strain evidence="1 2">JCM 3307</strain>
    </source>
</reference>
<name>A0ABV5MKB2_9ACTN</name>